<reference evidence="1" key="1">
    <citation type="submission" date="2018-05" db="EMBL/GenBank/DDBJ databases">
        <authorList>
            <person name="Lanie J.A."/>
            <person name="Ng W.-L."/>
            <person name="Kazmierczak K.M."/>
            <person name="Andrzejewski T.M."/>
            <person name="Davidsen T.M."/>
            <person name="Wayne K.J."/>
            <person name="Tettelin H."/>
            <person name="Glass J.I."/>
            <person name="Rusch D."/>
            <person name="Podicherti R."/>
            <person name="Tsui H.-C.T."/>
            <person name="Winkler M.E."/>
        </authorList>
    </citation>
    <scope>NUCLEOTIDE SEQUENCE</scope>
</reference>
<dbReference type="EMBL" id="UINC01041917">
    <property type="protein sequence ID" value="SVB43835.1"/>
    <property type="molecule type" value="Genomic_DNA"/>
</dbReference>
<sequence length="367" mass="41743">MDDMLVEKIRKHYCEKFNLAFAPITRWSEDARARRITAYINTVQEIVQIKFEKIKSLPFYESNDKEKYFTMLPDESPLKLAYNKLMEMTPGKKREDAEKSLTSKMVKGSIDANIMVKLDRENRDRKENVLPPEYSDSKAALRGYANSIVESSIIFSAGINQSLYSYMSEFKDFYRNKKGDLKKKIIIKVSDFRSALIQGKFLAKKGLEVHEFRIESGLNCGGHAFASNGQLLPVLLKEIHEKRDQLAASFKPLIHKYYEKMGWEYPDSSADHTPLITVQGGVGTPGEVKRLQKDFNIDKIGIATPFLLVPEVTCVEPTTFNKLKEADESDLYLSEVSPLGVPFNNLRHSISEEHTTNQVEIGDPGSP</sequence>
<name>A0A382E033_9ZZZZ</name>
<evidence type="ECO:0000313" key="1">
    <source>
        <dbReference type="EMBL" id="SVB43835.1"/>
    </source>
</evidence>
<proteinExistence type="predicted"/>
<accession>A0A382E033</accession>
<feature type="non-terminal residue" evidence="1">
    <location>
        <position position="367"/>
    </location>
</feature>
<dbReference type="AlphaFoldDB" id="A0A382E033"/>
<protein>
    <submittedName>
        <fullName evidence="1">Uncharacterized protein</fullName>
    </submittedName>
</protein>
<organism evidence="1">
    <name type="scientific">marine metagenome</name>
    <dbReference type="NCBI Taxonomy" id="408172"/>
    <lineage>
        <taxon>unclassified sequences</taxon>
        <taxon>metagenomes</taxon>
        <taxon>ecological metagenomes</taxon>
    </lineage>
</organism>
<gene>
    <name evidence="1" type="ORF">METZ01_LOCUS196689</name>
</gene>